<reference evidence="1 2" key="1">
    <citation type="journal article" date="2020" name="Cell">
        <title>Large-Scale Comparative Analyses of Tick Genomes Elucidate Their Genetic Diversity and Vector Capacities.</title>
        <authorList>
            <consortium name="Tick Genome and Microbiome Consortium (TIGMIC)"/>
            <person name="Jia N."/>
            <person name="Wang J."/>
            <person name="Shi W."/>
            <person name="Du L."/>
            <person name="Sun Y."/>
            <person name="Zhan W."/>
            <person name="Jiang J.F."/>
            <person name="Wang Q."/>
            <person name="Zhang B."/>
            <person name="Ji P."/>
            <person name="Bell-Sakyi L."/>
            <person name="Cui X.M."/>
            <person name="Yuan T.T."/>
            <person name="Jiang B.G."/>
            <person name="Yang W.F."/>
            <person name="Lam T.T."/>
            <person name="Chang Q.C."/>
            <person name="Ding S.J."/>
            <person name="Wang X.J."/>
            <person name="Zhu J.G."/>
            <person name="Ruan X.D."/>
            <person name="Zhao L."/>
            <person name="Wei J.T."/>
            <person name="Ye R.Z."/>
            <person name="Que T.C."/>
            <person name="Du C.H."/>
            <person name="Zhou Y.H."/>
            <person name="Cheng J.X."/>
            <person name="Dai P.F."/>
            <person name="Guo W.B."/>
            <person name="Han X.H."/>
            <person name="Huang E.J."/>
            <person name="Li L.F."/>
            <person name="Wei W."/>
            <person name="Gao Y.C."/>
            <person name="Liu J.Z."/>
            <person name="Shao H.Z."/>
            <person name="Wang X."/>
            <person name="Wang C.C."/>
            <person name="Yang T.C."/>
            <person name="Huo Q.B."/>
            <person name="Li W."/>
            <person name="Chen H.Y."/>
            <person name="Chen S.E."/>
            <person name="Zhou L.G."/>
            <person name="Ni X.B."/>
            <person name="Tian J.H."/>
            <person name="Sheng Y."/>
            <person name="Liu T."/>
            <person name="Pan Y.S."/>
            <person name="Xia L.Y."/>
            <person name="Li J."/>
            <person name="Zhao F."/>
            <person name="Cao W.C."/>
        </authorList>
    </citation>
    <scope>NUCLEOTIDE SEQUENCE [LARGE SCALE GENOMIC DNA]</scope>
    <source>
        <strain evidence="1">Iper-2018</strain>
    </source>
</reference>
<dbReference type="Proteomes" id="UP000805193">
    <property type="component" value="Unassembled WGS sequence"/>
</dbReference>
<proteinExistence type="predicted"/>
<organism evidence="1 2">
    <name type="scientific">Ixodes persulcatus</name>
    <name type="common">Taiga tick</name>
    <dbReference type="NCBI Taxonomy" id="34615"/>
    <lineage>
        <taxon>Eukaryota</taxon>
        <taxon>Metazoa</taxon>
        <taxon>Ecdysozoa</taxon>
        <taxon>Arthropoda</taxon>
        <taxon>Chelicerata</taxon>
        <taxon>Arachnida</taxon>
        <taxon>Acari</taxon>
        <taxon>Parasitiformes</taxon>
        <taxon>Ixodida</taxon>
        <taxon>Ixodoidea</taxon>
        <taxon>Ixodidae</taxon>
        <taxon>Ixodinae</taxon>
        <taxon>Ixodes</taxon>
    </lineage>
</organism>
<protein>
    <submittedName>
        <fullName evidence="1">Uncharacterized protein</fullName>
    </submittedName>
</protein>
<evidence type="ECO:0000313" key="2">
    <source>
        <dbReference type="Proteomes" id="UP000805193"/>
    </source>
</evidence>
<name>A0AC60PGP1_IXOPE</name>
<sequence>MAWDLSATPDVHFLICADEVDLSASGLASPSLRTASKSTTSMVHLFRPYSRIAQMLVRSVFHPRLVYQAHNQRFTKAEWAPLKTLNREDMRVIMGLPPSKLRLCLARFKQIGVGRTTSQHLTAMCLNLGKHNPSLGAALELASKFRHFWVLNIGASPAAAVQALKCYMTPSVPLVDPPEALLPTWHHS</sequence>
<comment type="caution">
    <text evidence="1">The sequence shown here is derived from an EMBL/GenBank/DDBJ whole genome shotgun (WGS) entry which is preliminary data.</text>
</comment>
<gene>
    <name evidence="1" type="ORF">HPB47_004093</name>
</gene>
<keyword evidence="2" id="KW-1185">Reference proteome</keyword>
<dbReference type="EMBL" id="JABSTQ010010619">
    <property type="protein sequence ID" value="KAG0419477.1"/>
    <property type="molecule type" value="Genomic_DNA"/>
</dbReference>
<accession>A0AC60PGP1</accession>
<evidence type="ECO:0000313" key="1">
    <source>
        <dbReference type="EMBL" id="KAG0419477.1"/>
    </source>
</evidence>